<organism evidence="1 2">
    <name type="scientific">Trichoderma simmonsii</name>
    <dbReference type="NCBI Taxonomy" id="1491479"/>
    <lineage>
        <taxon>Eukaryota</taxon>
        <taxon>Fungi</taxon>
        <taxon>Dikarya</taxon>
        <taxon>Ascomycota</taxon>
        <taxon>Pezizomycotina</taxon>
        <taxon>Sordariomycetes</taxon>
        <taxon>Hypocreomycetidae</taxon>
        <taxon>Hypocreales</taxon>
        <taxon>Hypocreaceae</taxon>
        <taxon>Trichoderma</taxon>
    </lineage>
</organism>
<dbReference type="Proteomes" id="UP000826661">
    <property type="component" value="Chromosome II"/>
</dbReference>
<proteinExistence type="predicted"/>
<keyword evidence="2" id="KW-1185">Reference proteome</keyword>
<evidence type="ECO:0000313" key="1">
    <source>
        <dbReference type="EMBL" id="QYS97724.1"/>
    </source>
</evidence>
<dbReference type="EMBL" id="CP075865">
    <property type="protein sequence ID" value="QYS97724.1"/>
    <property type="molecule type" value="Genomic_DNA"/>
</dbReference>
<name>A0A8G0PFV6_9HYPO</name>
<gene>
    <name evidence="1" type="ORF">H0G86_004944</name>
</gene>
<accession>A0A8G0PFV6</accession>
<dbReference type="AlphaFoldDB" id="A0A8G0PFV6"/>
<sequence length="111" mass="12137">MKSGIVLAGTELNTCGSRQKTFLPWLWPSHLQPGPLVASPISFELVASRIHGYAVGSNEQVAAQMALQTAVSFVISLGNREIASFGHQIGRSGTTYQRPQGWWSCWPRNPN</sequence>
<reference evidence="1 2" key="1">
    <citation type="journal article" date="2021" name="BMC Genomics">
        <title>Telomere-to-telomere genome assembly of asparaginase-producing Trichoderma simmonsii.</title>
        <authorList>
            <person name="Chung D."/>
            <person name="Kwon Y.M."/>
            <person name="Yang Y."/>
        </authorList>
    </citation>
    <scope>NUCLEOTIDE SEQUENCE [LARGE SCALE GENOMIC DNA]</scope>
    <source>
        <strain evidence="1 2">GH-Sj1</strain>
    </source>
</reference>
<protein>
    <submittedName>
        <fullName evidence="1">Uncharacterized protein</fullName>
    </submittedName>
</protein>
<evidence type="ECO:0000313" key="2">
    <source>
        <dbReference type="Proteomes" id="UP000826661"/>
    </source>
</evidence>